<sequence length="258" mass="28787">MNLSLVSMSHVFSRAINAVFSAKKIRLSLSCLLLAGCVSHAPTSAISDKQDEKLPDHQLADFLATDCNNIWQLQGHETESNPLYWLRGMDCAERLAPAAARAEARHWTDDIWQARFKRGILLANAKINPVERRLLTTRLDALSAQIPAQVRPLYQLWRDGQVSQLQLAEERSRYGKLQQSADAQLDTLRLQQQYLRSQLDTTTRKLENLTDIERQLSTRKPASNYLPDAPKSAAAPAKADAAPAEPDSAPAKPEDVKP</sequence>
<evidence type="ECO:0000313" key="3">
    <source>
        <dbReference type="Proteomes" id="UP001063816"/>
    </source>
</evidence>
<proteinExistence type="predicted"/>
<dbReference type="NCBIfam" id="NF007997">
    <property type="entry name" value="PRK10722.1"/>
    <property type="match status" value="1"/>
</dbReference>
<keyword evidence="2" id="KW-0449">Lipoprotein</keyword>
<dbReference type="AlphaFoldDB" id="A0A9J6PZG5"/>
<name>A0A9J6PZG5_9ENTR</name>
<dbReference type="Pfam" id="PF13942">
    <property type="entry name" value="Lipoprotein_20"/>
    <property type="match status" value="1"/>
</dbReference>
<feature type="region of interest" description="Disordered" evidence="1">
    <location>
        <begin position="212"/>
        <end position="258"/>
    </location>
</feature>
<protein>
    <submittedName>
        <fullName evidence="2">Two-component system QseEF-associated lipoprotein QseG</fullName>
    </submittedName>
</protein>
<dbReference type="Proteomes" id="UP001063816">
    <property type="component" value="Unassembled WGS sequence"/>
</dbReference>
<dbReference type="RefSeq" id="WP_271280983.1">
    <property type="nucleotide sequence ID" value="NZ_JAMGZK010000036.1"/>
</dbReference>
<dbReference type="EMBL" id="JAMGZK010000036">
    <property type="protein sequence ID" value="MCU6663219.1"/>
    <property type="molecule type" value="Genomic_DNA"/>
</dbReference>
<reference evidence="2" key="1">
    <citation type="submission" date="2022-05" db="EMBL/GenBank/DDBJ databases">
        <title>Description of a novel species of Leclercia; Leclercia tamurae and the Proposal for a Novel Genus Silvania gen. nov. Containing Two Novel Species Silvania hatchlandensis sp. nov. and Silvania confinis sp. nov. Isolated from the Rhizosphere of Oak.</title>
        <authorList>
            <person name="Maddock D.W."/>
            <person name="Brady C.L."/>
            <person name="Denman S."/>
            <person name="Arnold D."/>
        </authorList>
    </citation>
    <scope>NUCLEOTIDE SEQUENCE</scope>
    <source>
        <strain evidence="2">H19S6</strain>
    </source>
</reference>
<evidence type="ECO:0000313" key="2">
    <source>
        <dbReference type="EMBL" id="MCU6663219.1"/>
    </source>
</evidence>
<gene>
    <name evidence="2" type="primary">qseG</name>
    <name evidence="2" type="ORF">M8014_02530</name>
</gene>
<accession>A0A9J6PZG5</accession>
<feature type="compositionally biased region" description="Low complexity" evidence="1">
    <location>
        <begin position="227"/>
        <end position="251"/>
    </location>
</feature>
<evidence type="ECO:0000256" key="1">
    <source>
        <dbReference type="SAM" id="MobiDB-lite"/>
    </source>
</evidence>
<organism evidence="2 3">
    <name type="scientific">Silvania hatchlandensis</name>
    <dbReference type="NCBI Taxonomy" id="2926469"/>
    <lineage>
        <taxon>Bacteria</taxon>
        <taxon>Pseudomonadati</taxon>
        <taxon>Pseudomonadota</taxon>
        <taxon>Gammaproteobacteria</taxon>
        <taxon>Enterobacterales</taxon>
        <taxon>Enterobacteriaceae</taxon>
        <taxon>Silvania</taxon>
    </lineage>
</organism>
<keyword evidence="3" id="KW-1185">Reference proteome</keyword>
<dbReference type="InterPro" id="IPR025262">
    <property type="entry name" value="QseG"/>
</dbReference>
<comment type="caution">
    <text evidence="2">The sequence shown here is derived from an EMBL/GenBank/DDBJ whole genome shotgun (WGS) entry which is preliminary data.</text>
</comment>